<evidence type="ECO:0000256" key="3">
    <source>
        <dbReference type="ARBA" id="ARBA00023274"/>
    </source>
</evidence>
<dbReference type="GO" id="GO:0005840">
    <property type="term" value="C:ribosome"/>
    <property type="evidence" value="ECO:0007669"/>
    <property type="project" value="UniProtKB-KW"/>
</dbReference>
<proteinExistence type="inferred from homology"/>
<keyword evidence="3" id="KW-0687">Ribonucleoprotein</keyword>
<dbReference type="Gene3D" id="2.40.50.140">
    <property type="entry name" value="Nucleic acid-binding proteins"/>
    <property type="match status" value="1"/>
</dbReference>
<evidence type="ECO:0000256" key="2">
    <source>
        <dbReference type="ARBA" id="ARBA00022980"/>
    </source>
</evidence>
<gene>
    <name evidence="4" type="ORF">P167DRAFT_471754</name>
</gene>
<name>A0A3N4L4I6_9PEZI</name>
<dbReference type="Pfam" id="PF00366">
    <property type="entry name" value="Ribosomal_S17"/>
    <property type="match status" value="1"/>
</dbReference>
<dbReference type="InterPro" id="IPR012340">
    <property type="entry name" value="NA-bd_OB-fold"/>
</dbReference>
<feature type="non-terminal residue" evidence="4">
    <location>
        <position position="106"/>
    </location>
</feature>
<dbReference type="AlphaFoldDB" id="A0A3N4L4I6"/>
<evidence type="ECO:0000256" key="1">
    <source>
        <dbReference type="ARBA" id="ARBA00010254"/>
    </source>
</evidence>
<dbReference type="GO" id="GO:0006412">
    <property type="term" value="P:translation"/>
    <property type="evidence" value="ECO:0007669"/>
    <property type="project" value="InterPro"/>
</dbReference>
<accession>A0A3N4L4I6</accession>
<dbReference type="InParanoid" id="A0A3N4L4I6"/>
<evidence type="ECO:0008006" key="6">
    <source>
        <dbReference type="Google" id="ProtNLM"/>
    </source>
</evidence>
<organism evidence="4 5">
    <name type="scientific">Morchella conica CCBAS932</name>
    <dbReference type="NCBI Taxonomy" id="1392247"/>
    <lineage>
        <taxon>Eukaryota</taxon>
        <taxon>Fungi</taxon>
        <taxon>Dikarya</taxon>
        <taxon>Ascomycota</taxon>
        <taxon>Pezizomycotina</taxon>
        <taxon>Pezizomycetes</taxon>
        <taxon>Pezizales</taxon>
        <taxon>Morchellaceae</taxon>
        <taxon>Morchella</taxon>
    </lineage>
</organism>
<dbReference type="SUPFAM" id="SSF50249">
    <property type="entry name" value="Nucleic acid-binding proteins"/>
    <property type="match status" value="1"/>
</dbReference>
<dbReference type="GO" id="GO:1990904">
    <property type="term" value="C:ribonucleoprotein complex"/>
    <property type="evidence" value="ECO:0007669"/>
    <property type="project" value="UniProtKB-KW"/>
</dbReference>
<comment type="similarity">
    <text evidence="1">Belongs to the universal ribosomal protein uS17 family.</text>
</comment>
<sequence>MPVGVVVSCGRALKTIRVRVSTLQWEKHIRRDYVRPKILLVHDEYQACVEGDVVRVEPETSSKMKKHMVAEIISPVLTAEPRKPVETHEQWLARMKEKRAAKEERR</sequence>
<dbReference type="STRING" id="1392247.A0A3N4L4I6"/>
<dbReference type="GO" id="GO:0003735">
    <property type="term" value="F:structural constituent of ribosome"/>
    <property type="evidence" value="ECO:0007669"/>
    <property type="project" value="InterPro"/>
</dbReference>
<evidence type="ECO:0000313" key="5">
    <source>
        <dbReference type="Proteomes" id="UP000277580"/>
    </source>
</evidence>
<reference evidence="4 5" key="1">
    <citation type="journal article" date="2018" name="Nat. Ecol. Evol.">
        <title>Pezizomycetes genomes reveal the molecular basis of ectomycorrhizal truffle lifestyle.</title>
        <authorList>
            <person name="Murat C."/>
            <person name="Payen T."/>
            <person name="Noel B."/>
            <person name="Kuo A."/>
            <person name="Morin E."/>
            <person name="Chen J."/>
            <person name="Kohler A."/>
            <person name="Krizsan K."/>
            <person name="Balestrini R."/>
            <person name="Da Silva C."/>
            <person name="Montanini B."/>
            <person name="Hainaut M."/>
            <person name="Levati E."/>
            <person name="Barry K.W."/>
            <person name="Belfiori B."/>
            <person name="Cichocki N."/>
            <person name="Clum A."/>
            <person name="Dockter R.B."/>
            <person name="Fauchery L."/>
            <person name="Guy J."/>
            <person name="Iotti M."/>
            <person name="Le Tacon F."/>
            <person name="Lindquist E.A."/>
            <person name="Lipzen A."/>
            <person name="Malagnac F."/>
            <person name="Mello A."/>
            <person name="Molinier V."/>
            <person name="Miyauchi S."/>
            <person name="Poulain J."/>
            <person name="Riccioni C."/>
            <person name="Rubini A."/>
            <person name="Sitrit Y."/>
            <person name="Splivallo R."/>
            <person name="Traeger S."/>
            <person name="Wang M."/>
            <person name="Zifcakova L."/>
            <person name="Wipf D."/>
            <person name="Zambonelli A."/>
            <person name="Paolocci F."/>
            <person name="Nowrousian M."/>
            <person name="Ottonello S."/>
            <person name="Baldrian P."/>
            <person name="Spatafora J.W."/>
            <person name="Henrissat B."/>
            <person name="Nagy L.G."/>
            <person name="Aury J.M."/>
            <person name="Wincker P."/>
            <person name="Grigoriev I.V."/>
            <person name="Bonfante P."/>
            <person name="Martin F.M."/>
        </authorList>
    </citation>
    <scope>NUCLEOTIDE SEQUENCE [LARGE SCALE GENOMIC DNA]</scope>
    <source>
        <strain evidence="4 5">CCBAS932</strain>
    </source>
</reference>
<dbReference type="OrthoDB" id="274752at2759"/>
<dbReference type="Proteomes" id="UP000277580">
    <property type="component" value="Unassembled WGS sequence"/>
</dbReference>
<dbReference type="EMBL" id="ML119105">
    <property type="protein sequence ID" value="RPB17753.1"/>
    <property type="molecule type" value="Genomic_DNA"/>
</dbReference>
<keyword evidence="5" id="KW-1185">Reference proteome</keyword>
<keyword evidence="2" id="KW-0689">Ribosomal protein</keyword>
<protein>
    <recommendedName>
        <fullName evidence="6">Nucleic acid-binding protein</fullName>
    </recommendedName>
</protein>
<dbReference type="InterPro" id="IPR000266">
    <property type="entry name" value="Ribosomal_uS17"/>
</dbReference>
<evidence type="ECO:0000313" key="4">
    <source>
        <dbReference type="EMBL" id="RPB17753.1"/>
    </source>
</evidence>